<dbReference type="Proteomes" id="UP000799438">
    <property type="component" value="Unassembled WGS sequence"/>
</dbReference>
<organism evidence="1 2">
    <name type="scientific">Aplosporella prunicola CBS 121167</name>
    <dbReference type="NCBI Taxonomy" id="1176127"/>
    <lineage>
        <taxon>Eukaryota</taxon>
        <taxon>Fungi</taxon>
        <taxon>Dikarya</taxon>
        <taxon>Ascomycota</taxon>
        <taxon>Pezizomycotina</taxon>
        <taxon>Dothideomycetes</taxon>
        <taxon>Dothideomycetes incertae sedis</taxon>
        <taxon>Botryosphaeriales</taxon>
        <taxon>Aplosporellaceae</taxon>
        <taxon>Aplosporella</taxon>
    </lineage>
</organism>
<gene>
    <name evidence="1" type="ORF">K452DRAFT_361657</name>
</gene>
<sequence length="298" mass="33321">MPTVFKFGFACRARGFLEQPSSLRLHPAFIPRQPLKSSKPISPPHKAMAATNAIIRFAQLPVFEAALLICYLGCSLTALEPVFYDPALFNMVIVFILETFHVTVIPVADGIYLTVNFLSAAGADYHPLSPLACSFLRLSVQLFAHLRNVTLLIPTREGLLSEELLTLAQQAKFLDTELPGPALPPGVPGFMFRRIYEILRAFPNDTECWNTAWLMESPKLERKFKEHYASKVSDWVGVLIDNMNKPAIQTMVLQFQHNKDGLGRSIGADGMLVNDVREVIWARAGWVLPEADTVVHYL</sequence>
<dbReference type="RefSeq" id="XP_033393638.1">
    <property type="nucleotide sequence ID" value="XM_033546442.1"/>
</dbReference>
<dbReference type="EMBL" id="ML995499">
    <property type="protein sequence ID" value="KAF2137923.1"/>
    <property type="molecule type" value="Genomic_DNA"/>
</dbReference>
<keyword evidence="2" id="KW-1185">Reference proteome</keyword>
<reference evidence="1" key="1">
    <citation type="journal article" date="2020" name="Stud. Mycol.">
        <title>101 Dothideomycetes genomes: a test case for predicting lifestyles and emergence of pathogens.</title>
        <authorList>
            <person name="Haridas S."/>
            <person name="Albert R."/>
            <person name="Binder M."/>
            <person name="Bloem J."/>
            <person name="Labutti K."/>
            <person name="Salamov A."/>
            <person name="Andreopoulos B."/>
            <person name="Baker S."/>
            <person name="Barry K."/>
            <person name="Bills G."/>
            <person name="Bluhm B."/>
            <person name="Cannon C."/>
            <person name="Castanera R."/>
            <person name="Culley D."/>
            <person name="Daum C."/>
            <person name="Ezra D."/>
            <person name="Gonzalez J."/>
            <person name="Henrissat B."/>
            <person name="Kuo A."/>
            <person name="Liang C."/>
            <person name="Lipzen A."/>
            <person name="Lutzoni F."/>
            <person name="Magnuson J."/>
            <person name="Mondo S."/>
            <person name="Nolan M."/>
            <person name="Ohm R."/>
            <person name="Pangilinan J."/>
            <person name="Park H.-J."/>
            <person name="Ramirez L."/>
            <person name="Alfaro M."/>
            <person name="Sun H."/>
            <person name="Tritt A."/>
            <person name="Yoshinaga Y."/>
            <person name="Zwiers L.-H."/>
            <person name="Turgeon B."/>
            <person name="Goodwin S."/>
            <person name="Spatafora J."/>
            <person name="Crous P."/>
            <person name="Grigoriev I."/>
        </authorList>
    </citation>
    <scope>NUCLEOTIDE SEQUENCE</scope>
    <source>
        <strain evidence="1">CBS 121167</strain>
    </source>
</reference>
<dbReference type="AlphaFoldDB" id="A0A6A6B3H6"/>
<evidence type="ECO:0000313" key="1">
    <source>
        <dbReference type="EMBL" id="KAF2137923.1"/>
    </source>
</evidence>
<protein>
    <submittedName>
        <fullName evidence="1">Uncharacterized protein</fullName>
    </submittedName>
</protein>
<dbReference type="GeneID" id="54303948"/>
<proteinExistence type="predicted"/>
<name>A0A6A6B3H6_9PEZI</name>
<evidence type="ECO:0000313" key="2">
    <source>
        <dbReference type="Proteomes" id="UP000799438"/>
    </source>
</evidence>
<accession>A0A6A6B3H6</accession>